<evidence type="ECO:0000256" key="5">
    <source>
        <dbReference type="ARBA" id="ARBA00022927"/>
    </source>
</evidence>
<feature type="transmembrane region" description="Helical" evidence="9">
    <location>
        <begin position="44"/>
        <end position="65"/>
    </location>
</feature>
<sequence length="127" mass="13554">MNAKVESASSGSNAGDIAKLAIAAILLVGGIVGFYYFSEAAKIVRVLGLLAALAAGVFVTLQTALGRSLRHYLAESHIQLRKVVWPTYDETIRLTGVIAVVVVILSIILGLIDLLLKVVVLDWLLKL</sequence>
<accession>A0ABY6BBG7</accession>
<dbReference type="InterPro" id="IPR005807">
    <property type="entry name" value="SecE_bac"/>
</dbReference>
<dbReference type="PROSITE" id="PS01067">
    <property type="entry name" value="SECE_SEC61G"/>
    <property type="match status" value="1"/>
</dbReference>
<keyword evidence="3 9" id="KW-1003">Cell membrane</keyword>
<evidence type="ECO:0000313" key="11">
    <source>
        <dbReference type="Proteomes" id="UP001064632"/>
    </source>
</evidence>
<evidence type="ECO:0000256" key="1">
    <source>
        <dbReference type="ARBA" id="ARBA00004370"/>
    </source>
</evidence>
<evidence type="ECO:0000256" key="6">
    <source>
        <dbReference type="ARBA" id="ARBA00022989"/>
    </source>
</evidence>
<dbReference type="Proteomes" id="UP001064632">
    <property type="component" value="Chromosome"/>
</dbReference>
<name>A0ABY6BBG7_9GAMM</name>
<evidence type="ECO:0000256" key="3">
    <source>
        <dbReference type="ARBA" id="ARBA00022475"/>
    </source>
</evidence>
<keyword evidence="8 9" id="KW-0472">Membrane</keyword>
<dbReference type="PANTHER" id="PTHR33910:SF1">
    <property type="entry name" value="PROTEIN TRANSLOCASE SUBUNIT SECE"/>
    <property type="match status" value="1"/>
</dbReference>
<evidence type="ECO:0000313" key="10">
    <source>
        <dbReference type="EMBL" id="UXI67401.1"/>
    </source>
</evidence>
<feature type="transmembrane region" description="Helical" evidence="9">
    <location>
        <begin position="94"/>
        <end position="116"/>
    </location>
</feature>
<feature type="transmembrane region" description="Helical" evidence="9">
    <location>
        <begin position="20"/>
        <end position="37"/>
    </location>
</feature>
<dbReference type="PANTHER" id="PTHR33910">
    <property type="entry name" value="PROTEIN TRANSLOCASE SUBUNIT SECE"/>
    <property type="match status" value="1"/>
</dbReference>
<comment type="subcellular location">
    <subcellularLocation>
        <location evidence="1">Membrane</location>
    </subcellularLocation>
</comment>
<protein>
    <recommendedName>
        <fullName evidence="9">Protein translocase subunit SecE</fullName>
    </recommendedName>
</protein>
<dbReference type="EMBL" id="CP104694">
    <property type="protein sequence ID" value="UXI67401.1"/>
    <property type="molecule type" value="Genomic_DNA"/>
</dbReference>
<comment type="function">
    <text evidence="9">Essential subunit of the Sec protein translocation channel SecYEG. Clamps together the 2 halves of SecY. May contact the channel plug during translocation.</text>
</comment>
<dbReference type="NCBIfam" id="TIGR00964">
    <property type="entry name" value="secE_bact"/>
    <property type="match status" value="1"/>
</dbReference>
<dbReference type="Gene3D" id="1.20.5.1030">
    <property type="entry name" value="Preprotein translocase secy subunit"/>
    <property type="match status" value="1"/>
</dbReference>
<gene>
    <name evidence="9 10" type="primary">secE</name>
    <name evidence="10" type="ORF">N4264_22095</name>
</gene>
<dbReference type="PRINTS" id="PR01650">
    <property type="entry name" value="SECETRNLCASE"/>
</dbReference>
<evidence type="ECO:0000256" key="4">
    <source>
        <dbReference type="ARBA" id="ARBA00022692"/>
    </source>
</evidence>
<comment type="caution">
    <text evidence="9">Lacks conserved residue(s) required for the propagation of feature annotation.</text>
</comment>
<comment type="subunit">
    <text evidence="9">Component of the Sec protein translocase complex. Heterotrimer consisting of SecY, SecE and SecG subunits. The heterotrimers can form oligomers, although 1 heterotrimer is thought to be able to translocate proteins. Interacts with the ribosome. Interacts with SecDF, and other proteins may be involved. Interacts with SecA.</text>
</comment>
<evidence type="ECO:0000256" key="9">
    <source>
        <dbReference type="HAMAP-Rule" id="MF_00422"/>
    </source>
</evidence>
<organism evidence="10 11">
    <name type="scientific">Tahibacter amnicola</name>
    <dbReference type="NCBI Taxonomy" id="2976241"/>
    <lineage>
        <taxon>Bacteria</taxon>
        <taxon>Pseudomonadati</taxon>
        <taxon>Pseudomonadota</taxon>
        <taxon>Gammaproteobacteria</taxon>
        <taxon>Lysobacterales</taxon>
        <taxon>Rhodanobacteraceae</taxon>
        <taxon>Tahibacter</taxon>
    </lineage>
</organism>
<proteinExistence type="inferred from homology"/>
<reference evidence="10" key="1">
    <citation type="submission" date="2022-09" db="EMBL/GenBank/DDBJ databases">
        <title>Tahibacter sp. nov., isolated from a fresh water.</title>
        <authorList>
            <person name="Baek J.H."/>
            <person name="Lee J.K."/>
            <person name="Kim J.M."/>
            <person name="Jeon C.O."/>
        </authorList>
    </citation>
    <scope>NUCLEOTIDE SEQUENCE</scope>
    <source>
        <strain evidence="10">W38</strain>
    </source>
</reference>
<evidence type="ECO:0000256" key="8">
    <source>
        <dbReference type="ARBA" id="ARBA00023136"/>
    </source>
</evidence>
<dbReference type="InterPro" id="IPR001901">
    <property type="entry name" value="Translocase_SecE/Sec61-g"/>
</dbReference>
<dbReference type="InterPro" id="IPR038379">
    <property type="entry name" value="SecE_sf"/>
</dbReference>
<comment type="similarity">
    <text evidence="9">Belongs to the SecE/SEC61-gamma family.</text>
</comment>
<dbReference type="HAMAP" id="MF_00422">
    <property type="entry name" value="SecE"/>
    <property type="match status" value="1"/>
</dbReference>
<keyword evidence="11" id="KW-1185">Reference proteome</keyword>
<keyword evidence="5 9" id="KW-0653">Protein transport</keyword>
<dbReference type="Pfam" id="PF00584">
    <property type="entry name" value="SecE"/>
    <property type="match status" value="1"/>
</dbReference>
<keyword evidence="4 9" id="KW-0812">Transmembrane</keyword>
<dbReference type="RefSeq" id="WP_261694372.1">
    <property type="nucleotide sequence ID" value="NZ_CP104694.1"/>
</dbReference>
<keyword evidence="7 9" id="KW-0811">Translocation</keyword>
<evidence type="ECO:0000256" key="2">
    <source>
        <dbReference type="ARBA" id="ARBA00022448"/>
    </source>
</evidence>
<keyword evidence="6 9" id="KW-1133">Transmembrane helix</keyword>
<evidence type="ECO:0000256" key="7">
    <source>
        <dbReference type="ARBA" id="ARBA00023010"/>
    </source>
</evidence>
<keyword evidence="2 9" id="KW-0813">Transport</keyword>